<protein>
    <submittedName>
        <fullName evidence="1">Uncharacterized protein</fullName>
    </submittedName>
</protein>
<organism evidence="1 2">
    <name type="scientific">Leptospira wolbachii serovar Codice str. CDC</name>
    <dbReference type="NCBI Taxonomy" id="1218599"/>
    <lineage>
        <taxon>Bacteria</taxon>
        <taxon>Pseudomonadati</taxon>
        <taxon>Spirochaetota</taxon>
        <taxon>Spirochaetia</taxon>
        <taxon>Leptospirales</taxon>
        <taxon>Leptospiraceae</taxon>
        <taxon>Leptospira</taxon>
    </lineage>
</organism>
<dbReference type="Proteomes" id="UP000013984">
    <property type="component" value="Unassembled WGS sequence"/>
</dbReference>
<comment type="caution">
    <text evidence="1">The sequence shown here is derived from an EMBL/GenBank/DDBJ whole genome shotgun (WGS) entry which is preliminary data.</text>
</comment>
<name>R9A0Y5_9LEPT</name>
<gene>
    <name evidence="1" type="ORF">LEP1GSC195_2091</name>
</gene>
<reference evidence="1" key="1">
    <citation type="submission" date="2013-04" db="EMBL/GenBank/DDBJ databases">
        <authorList>
            <person name="Harkins D.M."/>
            <person name="Durkin A.S."/>
            <person name="Brinkac L.M."/>
            <person name="Haft D.H."/>
            <person name="Selengut J.D."/>
            <person name="Sanka R."/>
            <person name="DePew J."/>
            <person name="Purushe J."/>
            <person name="Galloway R.L."/>
            <person name="Vinetz J.M."/>
            <person name="Sutton G.G."/>
            <person name="Nierman W.C."/>
            <person name="Fouts D.E."/>
        </authorList>
    </citation>
    <scope>NUCLEOTIDE SEQUENCE [LARGE SCALE GENOMIC DNA]</scope>
    <source>
        <strain evidence="1">CDC</strain>
    </source>
</reference>
<accession>R9A0Y5</accession>
<sequence length="38" mass="4262">MVLIEAVRIMESAEIRMGFFLGCGIRFGKNKNSEQTQG</sequence>
<keyword evidence="2" id="KW-1185">Reference proteome</keyword>
<evidence type="ECO:0000313" key="2">
    <source>
        <dbReference type="Proteomes" id="UP000013984"/>
    </source>
</evidence>
<proteinExistence type="predicted"/>
<evidence type="ECO:0000313" key="1">
    <source>
        <dbReference type="EMBL" id="EOQ95654.1"/>
    </source>
</evidence>
<dbReference type="AlphaFoldDB" id="R9A0Y5"/>
<dbReference type="EMBL" id="AOGZ02000014">
    <property type="protein sequence ID" value="EOQ95654.1"/>
    <property type="molecule type" value="Genomic_DNA"/>
</dbReference>